<sequence length="51" mass="5426">LDAMVSNMEQDADSLNTKLKSTLEKLRAQRGALANATSASTEDADKNASEN</sequence>
<feature type="region of interest" description="Disordered" evidence="1">
    <location>
        <begin position="30"/>
        <end position="51"/>
    </location>
</feature>
<keyword evidence="3" id="KW-1185">Reference proteome</keyword>
<organism evidence="2 3">
    <name type="scientific">Sphaeroforma arctica JP610</name>
    <dbReference type="NCBI Taxonomy" id="667725"/>
    <lineage>
        <taxon>Eukaryota</taxon>
        <taxon>Ichthyosporea</taxon>
        <taxon>Ichthyophonida</taxon>
        <taxon>Sphaeroforma</taxon>
    </lineage>
</organism>
<dbReference type="AlphaFoldDB" id="A0A0L0FDQ7"/>
<dbReference type="RefSeq" id="XP_014148792.1">
    <property type="nucleotide sequence ID" value="XM_014293317.1"/>
</dbReference>
<dbReference type="GeneID" id="25913076"/>
<name>A0A0L0FDQ7_9EUKA</name>
<evidence type="ECO:0000256" key="1">
    <source>
        <dbReference type="SAM" id="MobiDB-lite"/>
    </source>
</evidence>
<dbReference type="EMBL" id="KQ244004">
    <property type="protein sequence ID" value="KNC74890.1"/>
    <property type="molecule type" value="Genomic_DNA"/>
</dbReference>
<proteinExistence type="predicted"/>
<dbReference type="Proteomes" id="UP000054560">
    <property type="component" value="Unassembled WGS sequence"/>
</dbReference>
<protein>
    <submittedName>
        <fullName evidence="2">Uncharacterized protein</fullName>
    </submittedName>
</protein>
<evidence type="ECO:0000313" key="3">
    <source>
        <dbReference type="Proteomes" id="UP000054560"/>
    </source>
</evidence>
<gene>
    <name evidence="2" type="ORF">SARC_12572</name>
</gene>
<evidence type="ECO:0000313" key="2">
    <source>
        <dbReference type="EMBL" id="KNC74890.1"/>
    </source>
</evidence>
<reference evidence="2 3" key="1">
    <citation type="submission" date="2011-02" db="EMBL/GenBank/DDBJ databases">
        <title>The Genome Sequence of Sphaeroforma arctica JP610.</title>
        <authorList>
            <consortium name="The Broad Institute Genome Sequencing Platform"/>
            <person name="Russ C."/>
            <person name="Cuomo C."/>
            <person name="Young S.K."/>
            <person name="Zeng Q."/>
            <person name="Gargeya S."/>
            <person name="Alvarado L."/>
            <person name="Berlin A."/>
            <person name="Chapman S.B."/>
            <person name="Chen Z."/>
            <person name="Freedman E."/>
            <person name="Gellesch M."/>
            <person name="Goldberg J."/>
            <person name="Griggs A."/>
            <person name="Gujja S."/>
            <person name="Heilman E."/>
            <person name="Heiman D."/>
            <person name="Howarth C."/>
            <person name="Mehta T."/>
            <person name="Neiman D."/>
            <person name="Pearson M."/>
            <person name="Roberts A."/>
            <person name="Saif S."/>
            <person name="Shea T."/>
            <person name="Shenoy N."/>
            <person name="Sisk P."/>
            <person name="Stolte C."/>
            <person name="Sykes S."/>
            <person name="White J."/>
            <person name="Yandava C."/>
            <person name="Burger G."/>
            <person name="Gray M.W."/>
            <person name="Holland P.W.H."/>
            <person name="King N."/>
            <person name="Lang F.B.F."/>
            <person name="Roger A.J."/>
            <person name="Ruiz-Trillo I."/>
            <person name="Haas B."/>
            <person name="Nusbaum C."/>
            <person name="Birren B."/>
        </authorList>
    </citation>
    <scope>NUCLEOTIDE SEQUENCE [LARGE SCALE GENOMIC DNA]</scope>
    <source>
        <strain evidence="2 3">JP610</strain>
    </source>
</reference>
<feature type="non-terminal residue" evidence="2">
    <location>
        <position position="1"/>
    </location>
</feature>
<accession>A0A0L0FDQ7</accession>